<name>A0A5D3D7F8_CUCMM</name>
<dbReference type="EMBL" id="SSTD01006964">
    <property type="protein sequence ID" value="TYK19423.1"/>
    <property type="molecule type" value="Genomic_DNA"/>
</dbReference>
<feature type="compositionally biased region" description="Basic residues" evidence="1">
    <location>
        <begin position="86"/>
        <end position="100"/>
    </location>
</feature>
<comment type="caution">
    <text evidence="2">The sequence shown here is derived from an EMBL/GenBank/DDBJ whole genome shotgun (WGS) entry which is preliminary data.</text>
</comment>
<evidence type="ECO:0000313" key="2">
    <source>
        <dbReference type="EMBL" id="TYK19423.1"/>
    </source>
</evidence>
<keyword evidence="2" id="KW-0378">Hydrolase</keyword>
<sequence>MDIDMIRDSTGSSQPDCLSVPFGYSTDQFFLGVPLGHRRSNFVPTGAHVAHVQERASVVSISAISICVVVVCEKFLLVKLQEKMPPRRGSRRGGGRRGRGAGRTQPEKQPAVQAANPTAPVTQADLVAMEQCYQDMLQDALAPFLTAKQTQAAPVQAQTVPLPAPVGAPPEPVQLSAEAKHLRDFRKYNPKIFDESMDNPTKAQMWLTSIEKIFRGTAWWETAERMLGGDVSKITREQFKESFYAKFFSANVKYAK</sequence>
<dbReference type="Proteomes" id="UP000321947">
    <property type="component" value="Unassembled WGS sequence"/>
</dbReference>
<dbReference type="GO" id="GO:0008233">
    <property type="term" value="F:peptidase activity"/>
    <property type="evidence" value="ECO:0007669"/>
    <property type="project" value="UniProtKB-KW"/>
</dbReference>
<proteinExistence type="predicted"/>
<protein>
    <submittedName>
        <fullName evidence="2">Gag protease polyprotein</fullName>
    </submittedName>
</protein>
<feature type="region of interest" description="Disordered" evidence="1">
    <location>
        <begin position="85"/>
        <end position="118"/>
    </location>
</feature>
<evidence type="ECO:0000313" key="3">
    <source>
        <dbReference type="Proteomes" id="UP000321947"/>
    </source>
</evidence>
<accession>A0A5D3D7F8</accession>
<gene>
    <name evidence="2" type="ORF">E5676_scaffold443G00640</name>
</gene>
<evidence type="ECO:0000256" key="1">
    <source>
        <dbReference type="SAM" id="MobiDB-lite"/>
    </source>
</evidence>
<organism evidence="2 3">
    <name type="scientific">Cucumis melo var. makuwa</name>
    <name type="common">Oriental melon</name>
    <dbReference type="NCBI Taxonomy" id="1194695"/>
    <lineage>
        <taxon>Eukaryota</taxon>
        <taxon>Viridiplantae</taxon>
        <taxon>Streptophyta</taxon>
        <taxon>Embryophyta</taxon>
        <taxon>Tracheophyta</taxon>
        <taxon>Spermatophyta</taxon>
        <taxon>Magnoliopsida</taxon>
        <taxon>eudicotyledons</taxon>
        <taxon>Gunneridae</taxon>
        <taxon>Pentapetalae</taxon>
        <taxon>rosids</taxon>
        <taxon>fabids</taxon>
        <taxon>Cucurbitales</taxon>
        <taxon>Cucurbitaceae</taxon>
        <taxon>Benincaseae</taxon>
        <taxon>Cucumis</taxon>
    </lineage>
</organism>
<dbReference type="GO" id="GO:0006508">
    <property type="term" value="P:proteolysis"/>
    <property type="evidence" value="ECO:0007669"/>
    <property type="project" value="UniProtKB-KW"/>
</dbReference>
<reference evidence="2 3" key="1">
    <citation type="submission" date="2019-08" db="EMBL/GenBank/DDBJ databases">
        <title>Draft genome sequences of two oriental melons (Cucumis melo L. var makuwa).</title>
        <authorList>
            <person name="Kwon S.-Y."/>
        </authorList>
    </citation>
    <scope>NUCLEOTIDE SEQUENCE [LARGE SCALE GENOMIC DNA]</scope>
    <source>
        <strain evidence="3">cv. Chang Bougi</strain>
        <tissue evidence="2">Leaf</tissue>
    </source>
</reference>
<keyword evidence="2" id="KW-0645">Protease</keyword>
<dbReference type="AlphaFoldDB" id="A0A5D3D7F8"/>